<gene>
    <name evidence="2" type="ORF">PVAP13_7KG223155</name>
</gene>
<proteinExistence type="predicted"/>
<evidence type="ECO:0000313" key="3">
    <source>
        <dbReference type="Proteomes" id="UP000823388"/>
    </source>
</evidence>
<keyword evidence="3" id="KW-1185">Reference proteome</keyword>
<organism evidence="2 3">
    <name type="scientific">Panicum virgatum</name>
    <name type="common">Blackwell switchgrass</name>
    <dbReference type="NCBI Taxonomy" id="38727"/>
    <lineage>
        <taxon>Eukaryota</taxon>
        <taxon>Viridiplantae</taxon>
        <taxon>Streptophyta</taxon>
        <taxon>Embryophyta</taxon>
        <taxon>Tracheophyta</taxon>
        <taxon>Spermatophyta</taxon>
        <taxon>Magnoliopsida</taxon>
        <taxon>Liliopsida</taxon>
        <taxon>Poales</taxon>
        <taxon>Poaceae</taxon>
        <taxon>PACMAD clade</taxon>
        <taxon>Panicoideae</taxon>
        <taxon>Panicodae</taxon>
        <taxon>Paniceae</taxon>
        <taxon>Panicinae</taxon>
        <taxon>Panicum</taxon>
        <taxon>Panicum sect. Hiantes</taxon>
    </lineage>
</organism>
<dbReference type="EMBL" id="CM029049">
    <property type="protein sequence ID" value="KAG2573046.1"/>
    <property type="molecule type" value="Genomic_DNA"/>
</dbReference>
<sequence>MPPPISTPSTAPHPTGGLRSSPPQQAGGCCPCPPGLRPTRGRAHKLPGAHAKARVRGRACCVQELLARTGGRVGRELVPATARASAHGHCVAGFRAGGLLREDSLIPLSR</sequence>
<dbReference type="AlphaFoldDB" id="A0A8T0QNI5"/>
<accession>A0A8T0QNI5</accession>
<protein>
    <submittedName>
        <fullName evidence="2">Uncharacterized protein</fullName>
    </submittedName>
</protein>
<dbReference type="Proteomes" id="UP000823388">
    <property type="component" value="Chromosome 7K"/>
</dbReference>
<evidence type="ECO:0000313" key="2">
    <source>
        <dbReference type="EMBL" id="KAG2573046.1"/>
    </source>
</evidence>
<comment type="caution">
    <text evidence="2">The sequence shown here is derived from an EMBL/GenBank/DDBJ whole genome shotgun (WGS) entry which is preliminary data.</text>
</comment>
<evidence type="ECO:0000256" key="1">
    <source>
        <dbReference type="SAM" id="MobiDB-lite"/>
    </source>
</evidence>
<feature type="region of interest" description="Disordered" evidence="1">
    <location>
        <begin position="1"/>
        <end position="33"/>
    </location>
</feature>
<reference evidence="2" key="1">
    <citation type="submission" date="2020-05" db="EMBL/GenBank/DDBJ databases">
        <title>WGS assembly of Panicum virgatum.</title>
        <authorList>
            <person name="Lovell J.T."/>
            <person name="Jenkins J."/>
            <person name="Shu S."/>
            <person name="Juenger T.E."/>
            <person name="Schmutz J."/>
        </authorList>
    </citation>
    <scope>NUCLEOTIDE SEQUENCE</scope>
    <source>
        <strain evidence="2">AP13</strain>
    </source>
</reference>
<name>A0A8T0QNI5_PANVG</name>